<protein>
    <submittedName>
        <fullName evidence="2">Uncharacterized protein</fullName>
    </submittedName>
</protein>
<evidence type="ECO:0000313" key="3">
    <source>
        <dbReference type="Proteomes" id="UP001472677"/>
    </source>
</evidence>
<feature type="compositionally biased region" description="Low complexity" evidence="1">
    <location>
        <begin position="57"/>
        <end position="66"/>
    </location>
</feature>
<feature type="compositionally biased region" description="Low complexity" evidence="1">
    <location>
        <begin position="25"/>
        <end position="40"/>
    </location>
</feature>
<name>A0ABR2E9E3_9ROSI</name>
<feature type="region of interest" description="Disordered" evidence="1">
    <location>
        <begin position="365"/>
        <end position="386"/>
    </location>
</feature>
<feature type="compositionally biased region" description="Low complexity" evidence="1">
    <location>
        <begin position="182"/>
        <end position="193"/>
    </location>
</feature>
<sequence>MERSERTLVPEWLRSTGTSTGGGNSAHHFAFSSSNSDVSSLLHHGRHRNSRKINVPSVVGSSSRGSLPAPQTVSTTSSGAPSVMCGLNMAEALVQAPSWTRTAPLLSVMTQRREELAIKQSRQLIPVTPSMPKVSVLNSADKSKAKPAARIRWDNGVSSPTQNDIASPTTIANSRVATSQHAAADAPVNSAPARNSNSPKISAVERKVAAINPIPGFTVEKRPLAQTQSRSDFFNLLKKKTTTNTSGGLSDSDPQISSSTIEKSEVPKEVVVCASATAHADDGTAATSNGDTCSDDSEKNMSATVMVYPEEEEEAAFLRSLGWEENNGEDEGLTEEEINAFYQEYLKLRPSLKLSRGMQAKLSESVANNLDGTSSELSSSGSGFEA</sequence>
<evidence type="ECO:0000256" key="1">
    <source>
        <dbReference type="SAM" id="MobiDB-lite"/>
    </source>
</evidence>
<keyword evidence="3" id="KW-1185">Reference proteome</keyword>
<gene>
    <name evidence="2" type="ORF">V6N12_041150</name>
</gene>
<comment type="caution">
    <text evidence="2">The sequence shown here is derived from an EMBL/GenBank/DDBJ whole genome shotgun (WGS) entry which is preliminary data.</text>
</comment>
<dbReference type="EMBL" id="JBBPBM010000020">
    <property type="protein sequence ID" value="KAK8552562.1"/>
    <property type="molecule type" value="Genomic_DNA"/>
</dbReference>
<evidence type="ECO:0000313" key="2">
    <source>
        <dbReference type="EMBL" id="KAK8552562.1"/>
    </source>
</evidence>
<feature type="region of interest" description="Disordered" evidence="1">
    <location>
        <begin position="175"/>
        <end position="201"/>
    </location>
</feature>
<feature type="compositionally biased region" description="Polar residues" evidence="1">
    <location>
        <begin position="69"/>
        <end position="80"/>
    </location>
</feature>
<accession>A0ABR2E9E3</accession>
<proteinExistence type="predicted"/>
<feature type="region of interest" description="Disordered" evidence="1">
    <location>
        <begin position="241"/>
        <end position="263"/>
    </location>
</feature>
<feature type="compositionally biased region" description="Polar residues" evidence="1">
    <location>
        <begin position="252"/>
        <end position="261"/>
    </location>
</feature>
<dbReference type="Proteomes" id="UP001472677">
    <property type="component" value="Unassembled WGS sequence"/>
</dbReference>
<reference evidence="2 3" key="1">
    <citation type="journal article" date="2024" name="G3 (Bethesda)">
        <title>Genome assembly of Hibiscus sabdariffa L. provides insights into metabolisms of medicinal natural products.</title>
        <authorList>
            <person name="Kim T."/>
        </authorList>
    </citation>
    <scope>NUCLEOTIDE SEQUENCE [LARGE SCALE GENOMIC DNA]</scope>
    <source>
        <strain evidence="2">TK-2024</strain>
        <tissue evidence="2">Old leaves</tissue>
    </source>
</reference>
<feature type="region of interest" description="Disordered" evidence="1">
    <location>
        <begin position="1"/>
        <end position="80"/>
    </location>
</feature>
<dbReference type="PANTHER" id="PTHR34112:SF18">
    <property type="entry name" value="C-JUN-AMINO-TERMINAL KINASE-INTERACTING PROTEIN"/>
    <property type="match status" value="1"/>
</dbReference>
<feature type="compositionally biased region" description="Low complexity" evidence="1">
    <location>
        <begin position="372"/>
        <end position="386"/>
    </location>
</feature>
<organism evidence="2 3">
    <name type="scientific">Hibiscus sabdariffa</name>
    <name type="common">roselle</name>
    <dbReference type="NCBI Taxonomy" id="183260"/>
    <lineage>
        <taxon>Eukaryota</taxon>
        <taxon>Viridiplantae</taxon>
        <taxon>Streptophyta</taxon>
        <taxon>Embryophyta</taxon>
        <taxon>Tracheophyta</taxon>
        <taxon>Spermatophyta</taxon>
        <taxon>Magnoliopsida</taxon>
        <taxon>eudicotyledons</taxon>
        <taxon>Gunneridae</taxon>
        <taxon>Pentapetalae</taxon>
        <taxon>rosids</taxon>
        <taxon>malvids</taxon>
        <taxon>Malvales</taxon>
        <taxon>Malvaceae</taxon>
        <taxon>Malvoideae</taxon>
        <taxon>Hibiscus</taxon>
    </lineage>
</organism>
<dbReference type="PANTHER" id="PTHR34112">
    <property type="entry name" value="C-JUN-AMINO-TERMINAL KINASE-INTERACTING PROTEIN"/>
    <property type="match status" value="1"/>
</dbReference>